<accession>A0ABR3S320</accession>
<evidence type="ECO:0000313" key="3">
    <source>
        <dbReference type="Proteomes" id="UP001521222"/>
    </source>
</evidence>
<sequence>MNTDIRTPLLAQSQYTEDLQAGRCHPRKARKTNQSLFSKIVDGFKRYYFTESSPNHPDHPKQVKSRKAKAINTPKTSRVVNAKQPDRWGVSWAMYDGKVVKY</sequence>
<evidence type="ECO:0000313" key="2">
    <source>
        <dbReference type="EMBL" id="KAL1611079.1"/>
    </source>
</evidence>
<gene>
    <name evidence="2" type="ORF">SLS59_000716</name>
</gene>
<proteinExistence type="predicted"/>
<comment type="caution">
    <text evidence="2">The sequence shown here is derived from an EMBL/GenBank/DDBJ whole genome shotgun (WGS) entry which is preliminary data.</text>
</comment>
<dbReference type="Proteomes" id="UP001521222">
    <property type="component" value="Unassembled WGS sequence"/>
</dbReference>
<keyword evidence="3" id="KW-1185">Reference proteome</keyword>
<organism evidence="2 3">
    <name type="scientific">Nothophoma quercina</name>
    <dbReference type="NCBI Taxonomy" id="749835"/>
    <lineage>
        <taxon>Eukaryota</taxon>
        <taxon>Fungi</taxon>
        <taxon>Dikarya</taxon>
        <taxon>Ascomycota</taxon>
        <taxon>Pezizomycotina</taxon>
        <taxon>Dothideomycetes</taxon>
        <taxon>Pleosporomycetidae</taxon>
        <taxon>Pleosporales</taxon>
        <taxon>Pleosporineae</taxon>
        <taxon>Didymellaceae</taxon>
        <taxon>Nothophoma</taxon>
    </lineage>
</organism>
<dbReference type="EMBL" id="JAKIXB020000002">
    <property type="protein sequence ID" value="KAL1611079.1"/>
    <property type="molecule type" value="Genomic_DNA"/>
</dbReference>
<name>A0ABR3S320_9PLEO</name>
<reference evidence="2 3" key="1">
    <citation type="submission" date="2024-02" db="EMBL/GenBank/DDBJ databases">
        <title>De novo assembly and annotation of 12 fungi associated with fruit tree decline syndrome in Ontario, Canada.</title>
        <authorList>
            <person name="Sulman M."/>
            <person name="Ellouze W."/>
            <person name="Ilyukhin E."/>
        </authorList>
    </citation>
    <scope>NUCLEOTIDE SEQUENCE [LARGE SCALE GENOMIC DNA]</scope>
    <source>
        <strain evidence="2 3">M97-236</strain>
    </source>
</reference>
<evidence type="ECO:0000256" key="1">
    <source>
        <dbReference type="SAM" id="MobiDB-lite"/>
    </source>
</evidence>
<feature type="region of interest" description="Disordered" evidence="1">
    <location>
        <begin position="51"/>
        <end position="79"/>
    </location>
</feature>
<protein>
    <submittedName>
        <fullName evidence="2">Uncharacterized protein</fullName>
    </submittedName>
</protein>